<dbReference type="SUPFAM" id="SSF54593">
    <property type="entry name" value="Glyoxalase/Bleomycin resistance protein/Dihydroxybiphenyl dioxygenase"/>
    <property type="match status" value="1"/>
</dbReference>
<feature type="domain" description="VOC" evidence="1">
    <location>
        <begin position="10"/>
        <end position="140"/>
    </location>
</feature>
<accession>A0ABZ2KMW3</accession>
<dbReference type="PROSITE" id="PS51819">
    <property type="entry name" value="VOC"/>
    <property type="match status" value="1"/>
</dbReference>
<reference evidence="2 3" key="1">
    <citation type="submission" date="2021-12" db="EMBL/GenBank/DDBJ databases">
        <title>Discovery of the Pendulisporaceae a myxobacterial family with distinct sporulation behavior and unique specialized metabolism.</title>
        <authorList>
            <person name="Garcia R."/>
            <person name="Popoff A."/>
            <person name="Bader C.D."/>
            <person name="Loehr J."/>
            <person name="Walesch S."/>
            <person name="Walt C."/>
            <person name="Boldt J."/>
            <person name="Bunk B."/>
            <person name="Haeckl F.J.F.P.J."/>
            <person name="Gunesch A.P."/>
            <person name="Birkelbach J."/>
            <person name="Nuebel U."/>
            <person name="Pietschmann T."/>
            <person name="Bach T."/>
            <person name="Mueller R."/>
        </authorList>
    </citation>
    <scope>NUCLEOTIDE SEQUENCE [LARGE SCALE GENOMIC DNA]</scope>
    <source>
        <strain evidence="2 3">MSr12523</strain>
    </source>
</reference>
<organism evidence="2 3">
    <name type="scientific">Pendulispora brunnea</name>
    <dbReference type="NCBI Taxonomy" id="2905690"/>
    <lineage>
        <taxon>Bacteria</taxon>
        <taxon>Pseudomonadati</taxon>
        <taxon>Myxococcota</taxon>
        <taxon>Myxococcia</taxon>
        <taxon>Myxococcales</taxon>
        <taxon>Sorangiineae</taxon>
        <taxon>Pendulisporaceae</taxon>
        <taxon>Pendulispora</taxon>
    </lineage>
</organism>
<dbReference type="InterPro" id="IPR037523">
    <property type="entry name" value="VOC_core"/>
</dbReference>
<evidence type="ECO:0000313" key="2">
    <source>
        <dbReference type="EMBL" id="WXA99881.1"/>
    </source>
</evidence>
<dbReference type="PANTHER" id="PTHR34109:SF1">
    <property type="entry name" value="VOC DOMAIN-CONTAINING PROTEIN"/>
    <property type="match status" value="1"/>
</dbReference>
<keyword evidence="2" id="KW-0808">Transferase</keyword>
<dbReference type="PANTHER" id="PTHR34109">
    <property type="entry name" value="BNAUNNG04460D PROTEIN-RELATED"/>
    <property type="match status" value="1"/>
</dbReference>
<dbReference type="Proteomes" id="UP001379533">
    <property type="component" value="Chromosome"/>
</dbReference>
<keyword evidence="2" id="KW-0032">Aminotransferase</keyword>
<sequence>MSSEVPAGWPRISSALFYDDAPAAIDWLGRAFGFVTRLKVEGDDGSIVHSELEYEEGLIMVGSTARGTDGRKSPRSIDGANTQSLFIYVADIEAHYARAKAAGAKIVAELETKNYGDEHWVDRGYAAVDCEGHHWWFAQRMSTSKKQTA</sequence>
<dbReference type="InterPro" id="IPR004360">
    <property type="entry name" value="Glyas_Fos-R_dOase_dom"/>
</dbReference>
<proteinExistence type="predicted"/>
<evidence type="ECO:0000313" key="3">
    <source>
        <dbReference type="Proteomes" id="UP001379533"/>
    </source>
</evidence>
<dbReference type="Gene3D" id="3.30.720.110">
    <property type="match status" value="1"/>
</dbReference>
<dbReference type="InterPro" id="IPR029068">
    <property type="entry name" value="Glyas_Bleomycin-R_OHBP_Dase"/>
</dbReference>
<evidence type="ECO:0000259" key="1">
    <source>
        <dbReference type="PROSITE" id="PS51819"/>
    </source>
</evidence>
<protein>
    <submittedName>
        <fullName evidence="2">Aminotransferase</fullName>
    </submittedName>
</protein>
<dbReference type="EMBL" id="CP089982">
    <property type="protein sequence ID" value="WXA99881.1"/>
    <property type="molecule type" value="Genomic_DNA"/>
</dbReference>
<dbReference type="Pfam" id="PF00903">
    <property type="entry name" value="Glyoxalase"/>
    <property type="match status" value="1"/>
</dbReference>
<dbReference type="Gene3D" id="3.30.720.120">
    <property type="match status" value="1"/>
</dbReference>
<dbReference type="RefSeq" id="WP_394850522.1">
    <property type="nucleotide sequence ID" value="NZ_CP089982.1"/>
</dbReference>
<gene>
    <name evidence="2" type="ORF">LZC95_24080</name>
</gene>
<keyword evidence="3" id="KW-1185">Reference proteome</keyword>
<dbReference type="GO" id="GO:0008483">
    <property type="term" value="F:transaminase activity"/>
    <property type="evidence" value="ECO:0007669"/>
    <property type="project" value="UniProtKB-KW"/>
</dbReference>
<name>A0ABZ2KMW3_9BACT</name>